<dbReference type="Proteomes" id="UP000257076">
    <property type="component" value="Unassembled WGS sequence"/>
</dbReference>
<proteinExistence type="predicted"/>
<evidence type="ECO:0000256" key="1">
    <source>
        <dbReference type="SAM" id="Coils"/>
    </source>
</evidence>
<gene>
    <name evidence="3" type="ORF">DFR63_2348</name>
</gene>
<dbReference type="AlphaFoldDB" id="A0A3E0AR03"/>
<dbReference type="Pfam" id="PF10368">
    <property type="entry name" value="YkyA"/>
    <property type="match status" value="1"/>
</dbReference>
<feature type="signal peptide" evidence="2">
    <location>
        <begin position="1"/>
        <end position="27"/>
    </location>
</feature>
<feature type="coiled-coil region" evidence="1">
    <location>
        <begin position="48"/>
        <end position="75"/>
    </location>
</feature>
<reference evidence="3 4" key="1">
    <citation type="submission" date="2018-08" db="EMBL/GenBank/DDBJ databases">
        <title>Genomic Encyclopedia of Type Strains, Phase IV (KMG-IV): sequencing the most valuable type-strain genomes for metagenomic binning, comparative biology and taxonomic classification.</title>
        <authorList>
            <person name="Goeker M."/>
        </authorList>
    </citation>
    <scope>NUCLEOTIDE SEQUENCE [LARGE SCALE GENOMIC DNA]</scope>
    <source>
        <strain evidence="3 4">DSM 17274</strain>
    </source>
</reference>
<dbReference type="Gene3D" id="1.20.120.570">
    <property type="entry name" value="YkyA-like"/>
    <property type="match status" value="1"/>
</dbReference>
<dbReference type="InterPro" id="IPR019454">
    <property type="entry name" value="Lipoprot_YkyA-like"/>
</dbReference>
<keyword evidence="4" id="KW-1185">Reference proteome</keyword>
<comment type="caution">
    <text evidence="3">The sequence shown here is derived from an EMBL/GenBank/DDBJ whole genome shotgun (WGS) entry which is preliminary data.</text>
</comment>
<dbReference type="OrthoDB" id="2389316at2"/>
<sequence>MGVHIEVKKFIVLLGGAVLFLSACSNAESELNDFYDAFTGSLTEEKGLSELNEQYNELEGSKASMQEELNNADIKEINSISEELQTNTAERLELLEEERGLIADSDGAFEEAREAAEDISNEEYKKEADSLVTAMNARFDAHKTMTDTYTEALQAEDELFEYLGNEDIAQDEVDEHLNKIAEYSEPINEASERFASETEKINQLKGEIEQILENN</sequence>
<evidence type="ECO:0000313" key="3">
    <source>
        <dbReference type="EMBL" id="REG20630.1"/>
    </source>
</evidence>
<feature type="coiled-coil region" evidence="1">
    <location>
        <begin position="187"/>
        <end position="214"/>
    </location>
</feature>
<accession>A0A3E0AR03</accession>
<keyword evidence="3" id="KW-0449">Lipoprotein</keyword>
<feature type="chain" id="PRO_5039508995" evidence="2">
    <location>
        <begin position="28"/>
        <end position="215"/>
    </location>
</feature>
<dbReference type="InterPro" id="IPR036785">
    <property type="entry name" value="YkyA-like_sf"/>
</dbReference>
<keyword evidence="2" id="KW-0732">Signal</keyword>
<evidence type="ECO:0000313" key="4">
    <source>
        <dbReference type="Proteomes" id="UP000257076"/>
    </source>
</evidence>
<dbReference type="SUPFAM" id="SSF140423">
    <property type="entry name" value="MW0975(SA0943)-like"/>
    <property type="match status" value="1"/>
</dbReference>
<keyword evidence="1" id="KW-0175">Coiled coil</keyword>
<name>A0A3E0AR03_9STAP</name>
<evidence type="ECO:0000256" key="2">
    <source>
        <dbReference type="SAM" id="SignalP"/>
    </source>
</evidence>
<protein>
    <submittedName>
        <fullName evidence="3">Putative cell-wall binding lipoprotein</fullName>
    </submittedName>
</protein>
<organism evidence="3 4">
    <name type="scientific">Jeotgalicoccus halotolerans</name>
    <dbReference type="NCBI Taxonomy" id="157227"/>
    <lineage>
        <taxon>Bacteria</taxon>
        <taxon>Bacillati</taxon>
        <taxon>Bacillota</taxon>
        <taxon>Bacilli</taxon>
        <taxon>Bacillales</taxon>
        <taxon>Staphylococcaceae</taxon>
        <taxon>Jeotgalicoccus</taxon>
    </lineage>
</organism>
<dbReference type="EMBL" id="QUMW01000017">
    <property type="protein sequence ID" value="REG20630.1"/>
    <property type="molecule type" value="Genomic_DNA"/>
</dbReference>